<evidence type="ECO:0000256" key="4">
    <source>
        <dbReference type="ARBA" id="ARBA00022525"/>
    </source>
</evidence>
<keyword evidence="4" id="KW-0964">Secreted</keyword>
<evidence type="ECO:0000256" key="5">
    <source>
        <dbReference type="ARBA" id="ARBA00022801"/>
    </source>
</evidence>
<evidence type="ECO:0000256" key="10">
    <source>
        <dbReference type="SAM" id="SignalP"/>
    </source>
</evidence>
<dbReference type="InterPro" id="IPR011050">
    <property type="entry name" value="Pectin_lyase_fold/virulence"/>
</dbReference>
<keyword evidence="5 9" id="KW-0378">Hydrolase</keyword>
<reference evidence="11 12" key="1">
    <citation type="journal article" date="2017" name="Genome Biol.">
        <title>New reference genome sequences of hot pepper reveal the massive evolution of plant disease-resistance genes by retroduplication.</title>
        <authorList>
            <person name="Kim S."/>
            <person name="Park J."/>
            <person name="Yeom S.I."/>
            <person name="Kim Y.M."/>
            <person name="Seo E."/>
            <person name="Kim K.T."/>
            <person name="Kim M.S."/>
            <person name="Lee J.M."/>
            <person name="Cheong K."/>
            <person name="Shin H.S."/>
            <person name="Kim S.B."/>
            <person name="Han K."/>
            <person name="Lee J."/>
            <person name="Park M."/>
            <person name="Lee H.A."/>
            <person name="Lee H.Y."/>
            <person name="Lee Y."/>
            <person name="Oh S."/>
            <person name="Lee J.H."/>
            <person name="Choi E."/>
            <person name="Choi E."/>
            <person name="Lee S.E."/>
            <person name="Jeon J."/>
            <person name="Kim H."/>
            <person name="Choi G."/>
            <person name="Song H."/>
            <person name="Lee J."/>
            <person name="Lee S.C."/>
            <person name="Kwon J.K."/>
            <person name="Lee H.Y."/>
            <person name="Koo N."/>
            <person name="Hong Y."/>
            <person name="Kim R.W."/>
            <person name="Kang W.H."/>
            <person name="Huh J.H."/>
            <person name="Kang B.C."/>
            <person name="Yang T.J."/>
            <person name="Lee Y.H."/>
            <person name="Bennetzen J.L."/>
            <person name="Choi D."/>
        </authorList>
    </citation>
    <scope>NUCLEOTIDE SEQUENCE [LARGE SCALE GENOMIC DNA]</scope>
    <source>
        <strain evidence="12">cv. PBC81</strain>
    </source>
</reference>
<dbReference type="PROSITE" id="PS00502">
    <property type="entry name" value="POLYGALACTURONASE"/>
    <property type="match status" value="1"/>
</dbReference>
<evidence type="ECO:0000256" key="2">
    <source>
        <dbReference type="ARBA" id="ARBA00008834"/>
    </source>
</evidence>
<keyword evidence="3" id="KW-0134">Cell wall</keyword>
<name>A0A2G2W746_CAPBA</name>
<evidence type="ECO:0000313" key="12">
    <source>
        <dbReference type="Proteomes" id="UP000224567"/>
    </source>
</evidence>
<organism evidence="11 12">
    <name type="scientific">Capsicum baccatum</name>
    <name type="common">Peruvian pepper</name>
    <dbReference type="NCBI Taxonomy" id="33114"/>
    <lineage>
        <taxon>Eukaryota</taxon>
        <taxon>Viridiplantae</taxon>
        <taxon>Streptophyta</taxon>
        <taxon>Embryophyta</taxon>
        <taxon>Tracheophyta</taxon>
        <taxon>Spermatophyta</taxon>
        <taxon>Magnoliopsida</taxon>
        <taxon>eudicotyledons</taxon>
        <taxon>Gunneridae</taxon>
        <taxon>Pentapetalae</taxon>
        <taxon>asterids</taxon>
        <taxon>lamiids</taxon>
        <taxon>Solanales</taxon>
        <taxon>Solanaceae</taxon>
        <taxon>Solanoideae</taxon>
        <taxon>Capsiceae</taxon>
        <taxon>Capsicum</taxon>
    </lineage>
</organism>
<dbReference type="AlphaFoldDB" id="A0A2G2W746"/>
<dbReference type="SMART" id="SM00710">
    <property type="entry name" value="PbH1"/>
    <property type="match status" value="5"/>
</dbReference>
<dbReference type="InterPro" id="IPR006626">
    <property type="entry name" value="PbH1"/>
</dbReference>
<dbReference type="SUPFAM" id="SSF51126">
    <property type="entry name" value="Pectin lyase-like"/>
    <property type="match status" value="1"/>
</dbReference>
<keyword evidence="10" id="KW-0732">Signal</keyword>
<dbReference type="STRING" id="33114.A0A2G2W746"/>
<dbReference type="GO" id="GO:0071555">
    <property type="term" value="P:cell wall organization"/>
    <property type="evidence" value="ECO:0007669"/>
    <property type="project" value="UniProtKB-KW"/>
</dbReference>
<dbReference type="InterPro" id="IPR012334">
    <property type="entry name" value="Pectin_lyas_fold"/>
</dbReference>
<accession>A0A2G2W746</accession>
<evidence type="ECO:0000256" key="7">
    <source>
        <dbReference type="ARBA" id="ARBA00023316"/>
    </source>
</evidence>
<evidence type="ECO:0000256" key="6">
    <source>
        <dbReference type="ARBA" id="ARBA00023295"/>
    </source>
</evidence>
<feature type="signal peptide" evidence="10">
    <location>
        <begin position="1"/>
        <end position="25"/>
    </location>
</feature>
<dbReference type="Pfam" id="PF00295">
    <property type="entry name" value="Glyco_hydro_28"/>
    <property type="match status" value="1"/>
</dbReference>
<feature type="active site" evidence="8">
    <location>
        <position position="238"/>
    </location>
</feature>
<evidence type="ECO:0000256" key="1">
    <source>
        <dbReference type="ARBA" id="ARBA00004191"/>
    </source>
</evidence>
<keyword evidence="12" id="KW-1185">Reference proteome</keyword>
<comment type="subcellular location">
    <subcellularLocation>
        <location evidence="1">Secreted</location>
        <location evidence="1">Cell wall</location>
    </subcellularLocation>
</comment>
<dbReference type="InterPro" id="IPR000743">
    <property type="entry name" value="Glyco_hydro_28"/>
</dbReference>
<dbReference type="GO" id="GO:0005975">
    <property type="term" value="P:carbohydrate metabolic process"/>
    <property type="evidence" value="ECO:0007669"/>
    <property type="project" value="InterPro"/>
</dbReference>
<sequence length="495" mass="53528">MSFFSLLPLILVNIIIIFLFNLSTAADSTYNVQNYGAKSDGISDSSKAFVSAWTNPATIYVPKGSYLLGNAYFYGQTCKSNAITIRIDGTLVAPSDYNVIGKSGNWIKFERVTGVSIIGGTLDGQGTSLWACKNSGKGCPKGVTTLAFYNSNNIAISELTSQDSQMFHILLDGCHNVELQGVKVSAPQNSPNTDGIHLQSSSDVTILNSQIGTGDDCLSIGPGNSNLWIENIVCGPGHGISIGSLGWDIQEPGVQNVTVRRAAFSETQNGVRVKTWARPSNGFVRNVLFQHVVMNNVENPIIIDQNYCPGSGNCPEEGSGIRVSEITYQDVHGTSATEVAVKFDCSKINPCNGITLLDVKLSYKNQPAEASCVNAEGKASGLQQPTSCLQSSILQQVTEKVMANKDTEFIVNDQIRSSKNENLEANEEIWTLRQQMIEIHRAWANGLPPPPFPTDNVKYLSSLPPVSHAQFSSIQTLPIFIFSLLNTKLPYASST</sequence>
<evidence type="ECO:0000256" key="3">
    <source>
        <dbReference type="ARBA" id="ARBA00022512"/>
    </source>
</evidence>
<dbReference type="FunFam" id="2.160.20.10:FF:000016">
    <property type="entry name" value="Polygalacturonase 7"/>
    <property type="match status" value="1"/>
</dbReference>
<proteinExistence type="inferred from homology"/>
<protein>
    <submittedName>
        <fullName evidence="11">Polygalacturonase</fullName>
    </submittedName>
</protein>
<evidence type="ECO:0000313" key="11">
    <source>
        <dbReference type="EMBL" id="PHT41055.1"/>
    </source>
</evidence>
<keyword evidence="7" id="KW-0961">Cell wall biogenesis/degradation</keyword>
<feature type="chain" id="PRO_5013686558" evidence="10">
    <location>
        <begin position="26"/>
        <end position="495"/>
    </location>
</feature>
<dbReference type="EMBL" id="MLFT02000008">
    <property type="protein sequence ID" value="PHT41055.1"/>
    <property type="molecule type" value="Genomic_DNA"/>
</dbReference>
<keyword evidence="6 9" id="KW-0326">Glycosidase</keyword>
<reference evidence="12" key="2">
    <citation type="journal article" date="2017" name="J. Anim. Genet.">
        <title>Multiple reference genome sequences of hot pepper reveal the massive evolution of plant disease resistance genes by retroduplication.</title>
        <authorList>
            <person name="Kim S."/>
            <person name="Park J."/>
            <person name="Yeom S.-I."/>
            <person name="Kim Y.-M."/>
            <person name="Seo E."/>
            <person name="Kim K.-T."/>
            <person name="Kim M.-S."/>
            <person name="Lee J.M."/>
            <person name="Cheong K."/>
            <person name="Shin H.-S."/>
            <person name="Kim S.-B."/>
            <person name="Han K."/>
            <person name="Lee J."/>
            <person name="Park M."/>
            <person name="Lee H.-A."/>
            <person name="Lee H.-Y."/>
            <person name="Lee Y."/>
            <person name="Oh S."/>
            <person name="Lee J.H."/>
            <person name="Choi E."/>
            <person name="Choi E."/>
            <person name="Lee S.E."/>
            <person name="Jeon J."/>
            <person name="Kim H."/>
            <person name="Choi G."/>
            <person name="Song H."/>
            <person name="Lee J."/>
            <person name="Lee S.-C."/>
            <person name="Kwon J.-K."/>
            <person name="Lee H.-Y."/>
            <person name="Koo N."/>
            <person name="Hong Y."/>
            <person name="Kim R.W."/>
            <person name="Kang W.-H."/>
            <person name="Huh J.H."/>
            <person name="Kang B.-C."/>
            <person name="Yang T.-J."/>
            <person name="Lee Y.-H."/>
            <person name="Bennetzen J.L."/>
            <person name="Choi D."/>
        </authorList>
    </citation>
    <scope>NUCLEOTIDE SEQUENCE [LARGE SCALE GENOMIC DNA]</scope>
    <source>
        <strain evidence="12">cv. PBC81</strain>
    </source>
</reference>
<gene>
    <name evidence="11" type="ORF">CQW23_19909</name>
</gene>
<comment type="similarity">
    <text evidence="2 9">Belongs to the glycosyl hydrolase 28 family.</text>
</comment>
<evidence type="ECO:0000256" key="8">
    <source>
        <dbReference type="PROSITE-ProRule" id="PRU10052"/>
    </source>
</evidence>
<dbReference type="Gene3D" id="2.160.20.10">
    <property type="entry name" value="Single-stranded right-handed beta-helix, Pectin lyase-like"/>
    <property type="match status" value="1"/>
</dbReference>
<dbReference type="GO" id="GO:0004650">
    <property type="term" value="F:polygalacturonase activity"/>
    <property type="evidence" value="ECO:0007669"/>
    <property type="project" value="InterPro"/>
</dbReference>
<dbReference type="PANTHER" id="PTHR31375">
    <property type="match status" value="1"/>
</dbReference>
<dbReference type="Proteomes" id="UP000224567">
    <property type="component" value="Unassembled WGS sequence"/>
</dbReference>
<evidence type="ECO:0000256" key="9">
    <source>
        <dbReference type="RuleBase" id="RU361169"/>
    </source>
</evidence>
<dbReference type="OrthoDB" id="187139at2759"/>
<comment type="caution">
    <text evidence="11">The sequence shown here is derived from an EMBL/GenBank/DDBJ whole genome shotgun (WGS) entry which is preliminary data.</text>
</comment>